<dbReference type="SUPFAM" id="SSF46894">
    <property type="entry name" value="C-terminal effector domain of the bipartite response regulators"/>
    <property type="match status" value="1"/>
</dbReference>
<dbReference type="Gene3D" id="1.25.40.10">
    <property type="entry name" value="Tetratricopeptide repeat domain"/>
    <property type="match status" value="1"/>
</dbReference>
<dbReference type="InterPro" id="IPR041664">
    <property type="entry name" value="AAA_16"/>
</dbReference>
<dbReference type="InterPro" id="IPR011990">
    <property type="entry name" value="TPR-like_helical_dom_sf"/>
</dbReference>
<evidence type="ECO:0000259" key="4">
    <source>
        <dbReference type="PROSITE" id="PS50043"/>
    </source>
</evidence>
<evidence type="ECO:0000256" key="1">
    <source>
        <dbReference type="ARBA" id="ARBA00022741"/>
    </source>
</evidence>
<evidence type="ECO:0000313" key="6">
    <source>
        <dbReference type="Proteomes" id="UP001501532"/>
    </source>
</evidence>
<dbReference type="InterPro" id="IPR016032">
    <property type="entry name" value="Sig_transdc_resp-reg_C-effctor"/>
</dbReference>
<dbReference type="InterPro" id="IPR027417">
    <property type="entry name" value="P-loop_NTPase"/>
</dbReference>
<dbReference type="SUPFAM" id="SSF52540">
    <property type="entry name" value="P-loop containing nucleoside triphosphate hydrolases"/>
    <property type="match status" value="1"/>
</dbReference>
<dbReference type="PRINTS" id="PR00038">
    <property type="entry name" value="HTHLUXR"/>
</dbReference>
<dbReference type="Pfam" id="PF13191">
    <property type="entry name" value="AAA_16"/>
    <property type="match status" value="1"/>
</dbReference>
<sequence length="930" mass="99736">MYEREKQLALLLRLLQDSLRGNTRLAVVSGAPGHGKTELLAALAEEARRAGAVHFSATASRAEQAVPFGVLAQLSRGVDLPRDMGIQMSRLLNQALSAVPGSAATPQEPGAVAPRLFHQMGTVLYDLVESIPRPLLISVDDVQFADTASLLCLSTLVRRRRSTPLLLILNEHPSPLSSSALLKAELPPEPLSHQVRLPPLSKGGVAALVAECLGEPAAPALSDACLAATGGNPLLVRRLIEDTAGSGQPAPQTLRAGHRFEQAVLDCLYRCGPYVRTVARQMAVLNDLRYAPLLTRLADVDPQSLSLALGALQEAGILVDGTWRHPGARAAVLHDMTAEERADLHTRIGTLLFKNGAPVTAVAHHLISASRIDNDCAAAVLLEAAEHGLTDGDTALAFNCLSVAHQYGTSEEHRATTTAMLFRTEWRTDPRTAARRVPALLEAARSGRLSGRHVSAPIDSLLWFGRPDTALDTLEQMEQHAWRRQDAEASASLQISRAQLTLLYPTTLYGDDAPSVPAPGGDSLRWASSRTQALSELLQVMRDGPSPLSALAAEQTLVSHRLNDQTVLPLAAAIGILIAVGRFSSADRWIDRLDSTARSQSAPAWQALFGSLQAKLALRRGRPAAAVRLAEAALSGIPAASWGVMIALPLSVALEAHTLLGAHSTALAQLGVPTPDAMFQTPLGLQYLRSRGRVMVATGQTQAALEDFTAVGELATRWRMDIPALLPWRTDAARVHLARGETERARELAQEQLALVQPGQHQVRAVTLRALAATASAQERGRLLGQALEAVQQCDNPVELAYTLNDVGRCHQEAGQYSKGRMALRRARQLAEESGVPLPARTLPEAPRGQQPRAAVVASEDLAGKLSDAEMRVVSLAIRGHSNRQIAAKLFVTVSTVEQHLTRVYRKLGIKRRSDLTLALHGGDTARRAS</sequence>
<accession>A0ABP6LSC2</accession>
<dbReference type="InterPro" id="IPR036388">
    <property type="entry name" value="WH-like_DNA-bd_sf"/>
</dbReference>
<evidence type="ECO:0000313" key="5">
    <source>
        <dbReference type="EMBL" id="GAA3058635.1"/>
    </source>
</evidence>
<comment type="caution">
    <text evidence="5">The sequence shown here is derived from an EMBL/GenBank/DDBJ whole genome shotgun (WGS) entry which is preliminary data.</text>
</comment>
<proteinExistence type="predicted"/>
<dbReference type="PROSITE" id="PS00622">
    <property type="entry name" value="HTH_LUXR_1"/>
    <property type="match status" value="1"/>
</dbReference>
<feature type="region of interest" description="Disordered" evidence="3">
    <location>
        <begin position="833"/>
        <end position="853"/>
    </location>
</feature>
<dbReference type="Proteomes" id="UP001501532">
    <property type="component" value="Unassembled WGS sequence"/>
</dbReference>
<dbReference type="SUPFAM" id="SSF48452">
    <property type="entry name" value="TPR-like"/>
    <property type="match status" value="1"/>
</dbReference>
<dbReference type="PANTHER" id="PTHR16305:SF35">
    <property type="entry name" value="TRANSCRIPTIONAL ACTIVATOR DOMAIN"/>
    <property type="match status" value="1"/>
</dbReference>
<feature type="domain" description="HTH luxR-type" evidence="4">
    <location>
        <begin position="859"/>
        <end position="924"/>
    </location>
</feature>
<name>A0ABP6LSC2_9ACTN</name>
<evidence type="ECO:0000256" key="2">
    <source>
        <dbReference type="ARBA" id="ARBA00022840"/>
    </source>
</evidence>
<keyword evidence="6" id="KW-1185">Reference proteome</keyword>
<dbReference type="SMART" id="SM00421">
    <property type="entry name" value="HTH_LUXR"/>
    <property type="match status" value="1"/>
</dbReference>
<dbReference type="PROSITE" id="PS50043">
    <property type="entry name" value="HTH_LUXR_2"/>
    <property type="match status" value="1"/>
</dbReference>
<dbReference type="CDD" id="cd06170">
    <property type="entry name" value="LuxR_C_like"/>
    <property type="match status" value="1"/>
</dbReference>
<organism evidence="5 6">
    <name type="scientific">Streptomyces glomeratus</name>
    <dbReference type="NCBI Taxonomy" id="284452"/>
    <lineage>
        <taxon>Bacteria</taxon>
        <taxon>Bacillati</taxon>
        <taxon>Actinomycetota</taxon>
        <taxon>Actinomycetes</taxon>
        <taxon>Kitasatosporales</taxon>
        <taxon>Streptomycetaceae</taxon>
        <taxon>Streptomyces</taxon>
    </lineage>
</organism>
<dbReference type="InterPro" id="IPR000792">
    <property type="entry name" value="Tscrpt_reg_LuxR_C"/>
</dbReference>
<dbReference type="PANTHER" id="PTHR16305">
    <property type="entry name" value="TESTICULAR SOLUBLE ADENYLYL CYCLASE"/>
    <property type="match status" value="1"/>
</dbReference>
<protein>
    <recommendedName>
        <fullName evidence="4">HTH luxR-type domain-containing protein</fullName>
    </recommendedName>
</protein>
<evidence type="ECO:0000256" key="3">
    <source>
        <dbReference type="SAM" id="MobiDB-lite"/>
    </source>
</evidence>
<dbReference type="EMBL" id="BAAAUF010000046">
    <property type="protein sequence ID" value="GAA3058635.1"/>
    <property type="molecule type" value="Genomic_DNA"/>
</dbReference>
<keyword evidence="2" id="KW-0067">ATP-binding</keyword>
<dbReference type="Pfam" id="PF00196">
    <property type="entry name" value="GerE"/>
    <property type="match status" value="1"/>
</dbReference>
<keyword evidence="1" id="KW-0547">Nucleotide-binding</keyword>
<gene>
    <name evidence="5" type="ORF">GCM10010448_47540</name>
</gene>
<dbReference type="Gene3D" id="1.10.10.10">
    <property type="entry name" value="Winged helix-like DNA-binding domain superfamily/Winged helix DNA-binding domain"/>
    <property type="match status" value="1"/>
</dbReference>
<reference evidence="6" key="1">
    <citation type="journal article" date="2019" name="Int. J. Syst. Evol. Microbiol.">
        <title>The Global Catalogue of Microorganisms (GCM) 10K type strain sequencing project: providing services to taxonomists for standard genome sequencing and annotation.</title>
        <authorList>
            <consortium name="The Broad Institute Genomics Platform"/>
            <consortium name="The Broad Institute Genome Sequencing Center for Infectious Disease"/>
            <person name="Wu L."/>
            <person name="Ma J."/>
        </authorList>
    </citation>
    <scope>NUCLEOTIDE SEQUENCE [LARGE SCALE GENOMIC DNA]</scope>
    <source>
        <strain evidence="6">JCM 9091</strain>
    </source>
</reference>